<accession>K1UKK8</accession>
<evidence type="ECO:0000313" key="1">
    <source>
        <dbReference type="EMBL" id="EKC78660.1"/>
    </source>
</evidence>
<reference evidence="1" key="1">
    <citation type="journal article" date="2013" name="Environ. Microbiol.">
        <title>Microbiota from the distal guts of lean and obese adolescents exhibit partial functional redundancy besides clear differences in community structure.</title>
        <authorList>
            <person name="Ferrer M."/>
            <person name="Ruiz A."/>
            <person name="Lanza F."/>
            <person name="Haange S.B."/>
            <person name="Oberbach A."/>
            <person name="Till H."/>
            <person name="Bargiela R."/>
            <person name="Campoy C."/>
            <person name="Segura M.T."/>
            <person name="Richter M."/>
            <person name="von Bergen M."/>
            <person name="Seifert J."/>
            <person name="Suarez A."/>
        </authorList>
    </citation>
    <scope>NUCLEOTIDE SEQUENCE</scope>
</reference>
<name>K1UKK8_9ZZZZ</name>
<gene>
    <name evidence="1" type="ORF">LEA_03254</name>
</gene>
<proteinExistence type="predicted"/>
<protein>
    <submittedName>
        <fullName evidence="1">Toxin-antitoxin system, toxin component</fullName>
    </submittedName>
</protein>
<comment type="caution">
    <text evidence="1">The sequence shown here is derived from an EMBL/GenBank/DDBJ whole genome shotgun (WGS) entry which is preliminary data.</text>
</comment>
<sequence>MKQDYDVVQLSAAMGTNINLMLIKLNELNRMGWQLNLPYVPHSDFLKNVRPEG</sequence>
<dbReference type="EMBL" id="AJWY01002163">
    <property type="protein sequence ID" value="EKC78660.1"/>
    <property type="molecule type" value="Genomic_DNA"/>
</dbReference>
<organism evidence="1">
    <name type="scientific">human gut metagenome</name>
    <dbReference type="NCBI Taxonomy" id="408170"/>
    <lineage>
        <taxon>unclassified sequences</taxon>
        <taxon>metagenomes</taxon>
        <taxon>organismal metagenomes</taxon>
    </lineage>
</organism>
<dbReference type="AlphaFoldDB" id="K1UKK8"/>